<keyword evidence="3" id="KW-0645">Protease</keyword>
<evidence type="ECO:0000256" key="3">
    <source>
        <dbReference type="ARBA" id="ARBA00022670"/>
    </source>
</evidence>
<organism evidence="10 11">
    <name type="scientific">Scylla paramamosain</name>
    <name type="common">Mud crab</name>
    <dbReference type="NCBI Taxonomy" id="85552"/>
    <lineage>
        <taxon>Eukaryota</taxon>
        <taxon>Metazoa</taxon>
        <taxon>Ecdysozoa</taxon>
        <taxon>Arthropoda</taxon>
        <taxon>Crustacea</taxon>
        <taxon>Multicrustacea</taxon>
        <taxon>Malacostraca</taxon>
        <taxon>Eumalacostraca</taxon>
        <taxon>Eucarida</taxon>
        <taxon>Decapoda</taxon>
        <taxon>Pleocyemata</taxon>
        <taxon>Brachyura</taxon>
        <taxon>Eubrachyura</taxon>
        <taxon>Portunoidea</taxon>
        <taxon>Portunidae</taxon>
        <taxon>Portuninae</taxon>
        <taxon>Scylla</taxon>
    </lineage>
</organism>
<keyword evidence="7" id="KW-0482">Metalloprotease</keyword>
<evidence type="ECO:0000256" key="5">
    <source>
        <dbReference type="ARBA" id="ARBA00022801"/>
    </source>
</evidence>
<dbReference type="InterPro" id="IPR024079">
    <property type="entry name" value="MetalloPept_cat_dom_sf"/>
</dbReference>
<evidence type="ECO:0000256" key="6">
    <source>
        <dbReference type="ARBA" id="ARBA00022833"/>
    </source>
</evidence>
<dbReference type="GO" id="GO:0005886">
    <property type="term" value="C:plasma membrane"/>
    <property type="evidence" value="ECO:0007669"/>
    <property type="project" value="TreeGrafter"/>
</dbReference>
<dbReference type="GO" id="GO:0004222">
    <property type="term" value="F:metalloendopeptidase activity"/>
    <property type="evidence" value="ECO:0007669"/>
    <property type="project" value="InterPro"/>
</dbReference>
<dbReference type="InterPro" id="IPR000718">
    <property type="entry name" value="Peptidase_M13"/>
</dbReference>
<evidence type="ECO:0000256" key="4">
    <source>
        <dbReference type="ARBA" id="ARBA00022723"/>
    </source>
</evidence>
<dbReference type="PRINTS" id="PR00786">
    <property type="entry name" value="NEPRILYSIN"/>
</dbReference>
<keyword evidence="5" id="KW-0378">Hydrolase</keyword>
<proteinExistence type="inferred from homology"/>
<dbReference type="Pfam" id="PF01431">
    <property type="entry name" value="Peptidase_M13"/>
    <property type="match status" value="1"/>
</dbReference>
<dbReference type="Proteomes" id="UP001487740">
    <property type="component" value="Unassembled WGS sequence"/>
</dbReference>
<feature type="domain" description="Peptidase M13 C-terminal" evidence="8">
    <location>
        <begin position="348"/>
        <end position="537"/>
    </location>
</feature>
<gene>
    <name evidence="10" type="ORF">O3P69_010241</name>
</gene>
<dbReference type="GO" id="GO:0016485">
    <property type="term" value="P:protein processing"/>
    <property type="evidence" value="ECO:0007669"/>
    <property type="project" value="TreeGrafter"/>
</dbReference>
<evidence type="ECO:0000313" key="11">
    <source>
        <dbReference type="Proteomes" id="UP001487740"/>
    </source>
</evidence>
<keyword evidence="4" id="KW-0479">Metal-binding</keyword>
<comment type="caution">
    <text evidence="10">The sequence shown here is derived from an EMBL/GenBank/DDBJ whole genome shotgun (WGS) entry which is preliminary data.</text>
</comment>
<dbReference type="Gene3D" id="3.40.390.10">
    <property type="entry name" value="Collagenase (Catalytic Domain)"/>
    <property type="match status" value="1"/>
</dbReference>
<evidence type="ECO:0000256" key="1">
    <source>
        <dbReference type="ARBA" id="ARBA00001947"/>
    </source>
</evidence>
<reference evidence="10 11" key="1">
    <citation type="submission" date="2023-03" db="EMBL/GenBank/DDBJ databases">
        <title>High-quality genome of Scylla paramamosain provides insights in environmental adaptation.</title>
        <authorList>
            <person name="Zhang L."/>
        </authorList>
    </citation>
    <scope>NUCLEOTIDE SEQUENCE [LARGE SCALE GENOMIC DNA]</scope>
    <source>
        <strain evidence="10">LZ_2023a</strain>
        <tissue evidence="10">Muscle</tissue>
    </source>
</reference>
<dbReference type="CDD" id="cd08662">
    <property type="entry name" value="M13"/>
    <property type="match status" value="1"/>
</dbReference>
<accession>A0AAW0TRS9</accession>
<evidence type="ECO:0000256" key="7">
    <source>
        <dbReference type="ARBA" id="ARBA00023049"/>
    </source>
</evidence>
<protein>
    <recommendedName>
        <fullName evidence="12">Endothelin-converting enzyme 1</fullName>
    </recommendedName>
</protein>
<evidence type="ECO:0000259" key="9">
    <source>
        <dbReference type="Pfam" id="PF05649"/>
    </source>
</evidence>
<dbReference type="PANTHER" id="PTHR11733">
    <property type="entry name" value="ZINC METALLOPROTEASE FAMILY M13 NEPRILYSIN-RELATED"/>
    <property type="match status" value="1"/>
</dbReference>
<evidence type="ECO:0008006" key="12">
    <source>
        <dbReference type="Google" id="ProtNLM"/>
    </source>
</evidence>
<keyword evidence="11" id="KW-1185">Reference proteome</keyword>
<dbReference type="AlphaFoldDB" id="A0AAW0TRS9"/>
<dbReference type="InterPro" id="IPR018497">
    <property type="entry name" value="Peptidase_M13_C"/>
</dbReference>
<evidence type="ECO:0000313" key="10">
    <source>
        <dbReference type="EMBL" id="KAK8390415.1"/>
    </source>
</evidence>
<dbReference type="PANTHER" id="PTHR11733:SF237">
    <property type="entry name" value="NEPRILYSIN-LIKE 4"/>
    <property type="match status" value="1"/>
</dbReference>
<dbReference type="Pfam" id="PF05649">
    <property type="entry name" value="Peptidase_M13_N"/>
    <property type="match status" value="1"/>
</dbReference>
<dbReference type="InterPro" id="IPR008753">
    <property type="entry name" value="Peptidase_M13_N"/>
</dbReference>
<comment type="cofactor">
    <cofactor evidence="1">
        <name>Zn(2+)</name>
        <dbReference type="ChEBI" id="CHEBI:29105"/>
    </cofactor>
</comment>
<dbReference type="PROSITE" id="PS51885">
    <property type="entry name" value="NEPRILYSIN"/>
    <property type="match status" value="1"/>
</dbReference>
<feature type="domain" description="Peptidase M13 N-terminal" evidence="9">
    <location>
        <begin position="10"/>
        <end position="288"/>
    </location>
</feature>
<dbReference type="GO" id="GO:0046872">
    <property type="term" value="F:metal ion binding"/>
    <property type="evidence" value="ECO:0007669"/>
    <property type="project" value="UniProtKB-KW"/>
</dbReference>
<comment type="similarity">
    <text evidence="2">Belongs to the peptidase M13 family.</text>
</comment>
<sequence length="540" mass="60926">MAESKVQTAADYLVNVWVFADQKDTFTTAIYMDQTSLGMPRSVLVQMENYEERVAAYKTYITTTAELIAKSLGQTVDAAQLKKDVEDLLKFEEELAEITSPAEDRRDIDRMYNPMTVEELSKHTGLDWLHILSDMFSPAGVTVNAATRLIVQEPQYIHNMTDLMSSTNARIISNYLMWRHVKSLGGATTRSMRDAAFQYDMVANGVSAEEPRNIQCANEANTFLGMAIGTEYVKTYFSQQAKDEANAMVEDLREAFKILLEVNEWMDAETKPKAIEKANAISKFIGYPDWYGNETALETFYEGLGDMHESTYFANVLAVEGWSAREELSDFGKPSKRDRWFSPPTIVNAYYMPEYNSITFPAGILQPPFYRSNSLMALNYGGIGQVIGHEITHGFDDQGRQNDKDGNALPWWTNETLEAFQTHAQCIVDQYGSIRLPELDDHLPNATLNGINTQGENIADNGGLREALLAYQLYVERFGEEPRLPGLTEYSPMQLFFLNNANIWCTSTTMEGLLNQVLTDPHSPAKFRVLVPMLNMKGVL</sequence>
<dbReference type="EMBL" id="JARAKH010000025">
    <property type="protein sequence ID" value="KAK8390415.1"/>
    <property type="molecule type" value="Genomic_DNA"/>
</dbReference>
<evidence type="ECO:0000259" key="8">
    <source>
        <dbReference type="Pfam" id="PF01431"/>
    </source>
</evidence>
<name>A0AAW0TRS9_SCYPA</name>
<keyword evidence="6" id="KW-0862">Zinc</keyword>
<evidence type="ECO:0000256" key="2">
    <source>
        <dbReference type="ARBA" id="ARBA00007357"/>
    </source>
</evidence>
<dbReference type="SUPFAM" id="SSF55486">
    <property type="entry name" value="Metalloproteases ('zincins'), catalytic domain"/>
    <property type="match status" value="1"/>
</dbReference>